<feature type="domain" description="Multidrug resistance protein MdtA-like barrel-sandwich hybrid" evidence="3">
    <location>
        <begin position="53"/>
        <end position="175"/>
    </location>
</feature>
<evidence type="ECO:0000259" key="4">
    <source>
        <dbReference type="Pfam" id="PF25954"/>
    </source>
</evidence>
<dbReference type="Proteomes" id="UP000295341">
    <property type="component" value="Unassembled WGS sequence"/>
</dbReference>
<evidence type="ECO:0000313" key="6">
    <source>
        <dbReference type="EMBL" id="TDU32082.1"/>
    </source>
</evidence>
<comment type="caution">
    <text evidence="6">The sequence shown here is derived from an EMBL/GenBank/DDBJ whole genome shotgun (WGS) entry which is preliminary data.</text>
</comment>
<dbReference type="Gene3D" id="2.40.30.170">
    <property type="match status" value="1"/>
</dbReference>
<reference evidence="6 7" key="1">
    <citation type="submission" date="2019-03" db="EMBL/GenBank/DDBJ databases">
        <title>Genomic Encyclopedia of Type Strains, Phase IV (KMG-IV): sequencing the most valuable type-strain genomes for metagenomic binning, comparative biology and taxonomic classification.</title>
        <authorList>
            <person name="Goeker M."/>
        </authorList>
    </citation>
    <scope>NUCLEOTIDE SEQUENCE [LARGE SCALE GENOMIC DNA]</scope>
    <source>
        <strain evidence="6 7">DSM 26377</strain>
    </source>
</reference>
<dbReference type="NCBIfam" id="TIGR01730">
    <property type="entry name" value="RND_mfp"/>
    <property type="match status" value="1"/>
</dbReference>
<dbReference type="PANTHER" id="PTHR30469">
    <property type="entry name" value="MULTIDRUG RESISTANCE PROTEIN MDTA"/>
    <property type="match status" value="1"/>
</dbReference>
<comment type="similarity">
    <text evidence="1">Belongs to the membrane fusion protein (MFP) (TC 8.A.1) family.</text>
</comment>
<dbReference type="Gene3D" id="1.10.287.470">
    <property type="entry name" value="Helix hairpin bin"/>
    <property type="match status" value="1"/>
</dbReference>
<proteinExistence type="inferred from homology"/>
<dbReference type="FunFam" id="2.40.30.170:FF:000010">
    <property type="entry name" value="Efflux RND transporter periplasmic adaptor subunit"/>
    <property type="match status" value="1"/>
</dbReference>
<organism evidence="6 7">
    <name type="scientific">Panacagrimonas perspica</name>
    <dbReference type="NCBI Taxonomy" id="381431"/>
    <lineage>
        <taxon>Bacteria</taxon>
        <taxon>Pseudomonadati</taxon>
        <taxon>Pseudomonadota</taxon>
        <taxon>Gammaproteobacteria</taxon>
        <taxon>Nevskiales</taxon>
        <taxon>Nevskiaceae</taxon>
        <taxon>Panacagrimonas</taxon>
    </lineage>
</organism>
<feature type="domain" description="YknX-like C-terminal permuted SH3-like" evidence="5">
    <location>
        <begin position="266"/>
        <end position="332"/>
    </location>
</feature>
<feature type="region of interest" description="Disordered" evidence="2">
    <location>
        <begin position="333"/>
        <end position="352"/>
    </location>
</feature>
<dbReference type="InterPro" id="IPR058637">
    <property type="entry name" value="YknX-like_C"/>
</dbReference>
<dbReference type="AlphaFoldDB" id="A0A4R7PE81"/>
<keyword evidence="7" id="KW-1185">Reference proteome</keyword>
<protein>
    <submittedName>
        <fullName evidence="6">Membrane fusion protein (Multidrug efflux system)</fullName>
    </submittedName>
</protein>
<evidence type="ECO:0000256" key="1">
    <source>
        <dbReference type="ARBA" id="ARBA00009477"/>
    </source>
</evidence>
<evidence type="ECO:0000259" key="3">
    <source>
        <dbReference type="Pfam" id="PF25917"/>
    </source>
</evidence>
<dbReference type="Pfam" id="PF25954">
    <property type="entry name" value="Beta-barrel_RND_2"/>
    <property type="match status" value="1"/>
</dbReference>
<dbReference type="InterPro" id="IPR006143">
    <property type="entry name" value="RND_pump_MFP"/>
</dbReference>
<evidence type="ECO:0000256" key="2">
    <source>
        <dbReference type="SAM" id="MobiDB-lite"/>
    </source>
</evidence>
<evidence type="ECO:0000259" key="5">
    <source>
        <dbReference type="Pfam" id="PF25989"/>
    </source>
</evidence>
<evidence type="ECO:0000313" key="7">
    <source>
        <dbReference type="Proteomes" id="UP000295341"/>
    </source>
</evidence>
<dbReference type="Gene3D" id="2.40.50.100">
    <property type="match status" value="1"/>
</dbReference>
<dbReference type="Pfam" id="PF25989">
    <property type="entry name" value="YknX_C"/>
    <property type="match status" value="1"/>
</dbReference>
<feature type="region of interest" description="Disordered" evidence="2">
    <location>
        <begin position="1"/>
        <end position="25"/>
    </location>
</feature>
<dbReference type="SUPFAM" id="SSF111369">
    <property type="entry name" value="HlyD-like secretion proteins"/>
    <property type="match status" value="1"/>
</dbReference>
<name>A0A4R7PE81_9GAMM</name>
<dbReference type="GO" id="GO:1990281">
    <property type="term" value="C:efflux pump complex"/>
    <property type="evidence" value="ECO:0007669"/>
    <property type="project" value="TreeGrafter"/>
</dbReference>
<sequence length="352" mass="37261">MMTLSGVAACSRSDAEPAKRTAPAGASVEVAEVRTGAVERRWSAVGSLKANESVIVRPEIAGRISRIGFEEGQRVNRGVALFELDDSVFLAEVARAQANLVLSGSNAKRSKELFERGLISAADRDSVRAAQELDEASLRLARAQAAKTVLVAPFAGNAGLRGAAVGDYVNPGQDLVVLEDLDRVKLEFRLPELAMPDIEVGQSVEVNLDAYPGETFKAQLYALDSRVADDTRSIGARALLDNPDGRLRPGMFARVNLVVSRKENALLIPEQALLARGGKSFVYTIDQGKAVETEVQLGQRQPGQVEILKGLSAGQVIVTSGLQRIGNGAAVKTAPKAQDAARESAKPPAAAS</sequence>
<feature type="domain" description="CusB-like beta-barrel" evidence="4">
    <location>
        <begin position="186"/>
        <end position="258"/>
    </location>
</feature>
<dbReference type="EMBL" id="SOBT01000008">
    <property type="protein sequence ID" value="TDU32082.1"/>
    <property type="molecule type" value="Genomic_DNA"/>
</dbReference>
<dbReference type="InterPro" id="IPR058625">
    <property type="entry name" value="MdtA-like_BSH"/>
</dbReference>
<dbReference type="PANTHER" id="PTHR30469:SF11">
    <property type="entry name" value="BLL4320 PROTEIN"/>
    <property type="match status" value="1"/>
</dbReference>
<gene>
    <name evidence="6" type="ORF">DFR24_1470</name>
</gene>
<dbReference type="InterPro" id="IPR058792">
    <property type="entry name" value="Beta-barrel_RND_2"/>
</dbReference>
<dbReference type="GO" id="GO:0015562">
    <property type="term" value="F:efflux transmembrane transporter activity"/>
    <property type="evidence" value="ECO:0007669"/>
    <property type="project" value="TreeGrafter"/>
</dbReference>
<accession>A0A4R7PE81</accession>
<dbReference type="Gene3D" id="2.40.420.20">
    <property type="match status" value="1"/>
</dbReference>
<dbReference type="Pfam" id="PF25917">
    <property type="entry name" value="BSH_RND"/>
    <property type="match status" value="1"/>
</dbReference>